<reference evidence="1 2" key="1">
    <citation type="submission" date="2019-08" db="EMBL/GenBank/DDBJ databases">
        <title>Whole genome of Aphis craccivora.</title>
        <authorList>
            <person name="Voronova N.V."/>
            <person name="Shulinski R.S."/>
            <person name="Bandarenka Y.V."/>
            <person name="Zhorov D.G."/>
            <person name="Warner D."/>
        </authorList>
    </citation>
    <scope>NUCLEOTIDE SEQUENCE [LARGE SCALE GENOMIC DNA]</scope>
    <source>
        <strain evidence="1">180601</strain>
        <tissue evidence="1">Whole Body</tissue>
    </source>
</reference>
<gene>
    <name evidence="1" type="ORF">FWK35_00017588</name>
</gene>
<accession>A0A6G0YDL4</accession>
<name>A0A6G0YDL4_APHCR</name>
<sequence>IKKKAQTSLEMSTNNVLKDGEGCWTVIASGHDDMYTVNKLKDFCEIAKLVMNAKLVKQLTTSRVMVSSTNIKSINRMAESLLPGSAQIDNILPKTKMVTNAQLERKQKLASELSAEKQRLEIMEKKCGNDGRRYL</sequence>
<dbReference type="AlphaFoldDB" id="A0A6G0YDL4"/>
<dbReference type="OrthoDB" id="6777076at2759"/>
<evidence type="ECO:0000313" key="1">
    <source>
        <dbReference type="EMBL" id="KAF0753638.1"/>
    </source>
</evidence>
<keyword evidence="1" id="KW-0418">Kinase</keyword>
<keyword evidence="1" id="KW-0808">Transferase</keyword>
<comment type="caution">
    <text evidence="1">The sequence shown here is derived from an EMBL/GenBank/DDBJ whole genome shotgun (WGS) entry which is preliminary data.</text>
</comment>
<dbReference type="EMBL" id="VUJU01004670">
    <property type="protein sequence ID" value="KAF0753638.1"/>
    <property type="molecule type" value="Genomic_DNA"/>
</dbReference>
<dbReference type="GO" id="GO:0016301">
    <property type="term" value="F:kinase activity"/>
    <property type="evidence" value="ECO:0007669"/>
    <property type="project" value="UniProtKB-KW"/>
</dbReference>
<feature type="non-terminal residue" evidence="1">
    <location>
        <position position="1"/>
    </location>
</feature>
<organism evidence="1 2">
    <name type="scientific">Aphis craccivora</name>
    <name type="common">Cowpea aphid</name>
    <dbReference type="NCBI Taxonomy" id="307492"/>
    <lineage>
        <taxon>Eukaryota</taxon>
        <taxon>Metazoa</taxon>
        <taxon>Ecdysozoa</taxon>
        <taxon>Arthropoda</taxon>
        <taxon>Hexapoda</taxon>
        <taxon>Insecta</taxon>
        <taxon>Pterygota</taxon>
        <taxon>Neoptera</taxon>
        <taxon>Paraneoptera</taxon>
        <taxon>Hemiptera</taxon>
        <taxon>Sternorrhyncha</taxon>
        <taxon>Aphidomorpha</taxon>
        <taxon>Aphidoidea</taxon>
        <taxon>Aphididae</taxon>
        <taxon>Aphidini</taxon>
        <taxon>Aphis</taxon>
        <taxon>Aphis</taxon>
    </lineage>
</organism>
<dbReference type="Proteomes" id="UP000478052">
    <property type="component" value="Unassembled WGS sequence"/>
</dbReference>
<evidence type="ECO:0000313" key="2">
    <source>
        <dbReference type="Proteomes" id="UP000478052"/>
    </source>
</evidence>
<proteinExistence type="predicted"/>
<keyword evidence="2" id="KW-1185">Reference proteome</keyword>
<protein>
    <submittedName>
        <fullName evidence="1">TGF-beta-activated kinase 1 and MAP3K7-binding protein 2</fullName>
    </submittedName>
</protein>